<comment type="miscellaneous">
    <text evidence="9">This enzyme catalyzes only one turnover and therefore is not strictly catalytic. According to one definition, an enzyme is a biocatalyst that acts repeatedly and over many reaction cycles.</text>
</comment>
<dbReference type="InterPro" id="IPR001497">
    <property type="entry name" value="MethylDNA_cys_MeTrfase_AS"/>
</dbReference>
<proteinExistence type="inferred from homology"/>
<dbReference type="InterPro" id="IPR036631">
    <property type="entry name" value="MGMT_N_sf"/>
</dbReference>
<dbReference type="InterPro" id="IPR014048">
    <property type="entry name" value="MethylDNA_cys_MeTrfase_DNA-bd"/>
</dbReference>
<dbReference type="EC" id="2.1.1.63" evidence="9"/>
<dbReference type="InterPro" id="IPR023546">
    <property type="entry name" value="MGMT"/>
</dbReference>
<dbReference type="GO" id="GO:0005737">
    <property type="term" value="C:cytoplasm"/>
    <property type="evidence" value="ECO:0007669"/>
    <property type="project" value="UniProtKB-SubCell"/>
</dbReference>
<protein>
    <recommendedName>
        <fullName evidence="9">Methylated-DNA--protein-cysteine methyltransferase</fullName>
        <ecNumber evidence="9">2.1.1.63</ecNumber>
    </recommendedName>
    <alternativeName>
        <fullName evidence="9">6-O-methylguanine-DNA methyltransferase</fullName>
        <shortName evidence="9">MGMT</shortName>
    </alternativeName>
    <alternativeName>
        <fullName evidence="9">O-6-methylguanine-DNA-alkyltransferase</fullName>
    </alternativeName>
</protein>
<evidence type="ECO:0000256" key="8">
    <source>
        <dbReference type="ARBA" id="ARBA00049348"/>
    </source>
</evidence>
<dbReference type="PANTHER" id="PTHR10815:SF5">
    <property type="entry name" value="METHYLATED-DNA--PROTEIN-CYSTEINE METHYLTRANSFERASE"/>
    <property type="match status" value="1"/>
</dbReference>
<evidence type="ECO:0000256" key="1">
    <source>
        <dbReference type="ARBA" id="ARBA00001286"/>
    </source>
</evidence>
<keyword evidence="7 9" id="KW-0234">DNA repair</keyword>
<comment type="subcellular location">
    <subcellularLocation>
        <location evidence="9">Cytoplasm</location>
    </subcellularLocation>
</comment>
<keyword evidence="13" id="KW-1185">Reference proteome</keyword>
<accession>K6Z6S4</accession>
<dbReference type="GO" id="GO:0032259">
    <property type="term" value="P:methylation"/>
    <property type="evidence" value="ECO:0007669"/>
    <property type="project" value="UniProtKB-KW"/>
</dbReference>
<comment type="similarity">
    <text evidence="2 9">Belongs to the MGMT family.</text>
</comment>
<evidence type="ECO:0000313" key="12">
    <source>
        <dbReference type="EMBL" id="GAC19150.1"/>
    </source>
</evidence>
<dbReference type="Pfam" id="PF01035">
    <property type="entry name" value="DNA_binding_1"/>
    <property type="match status" value="1"/>
</dbReference>
<dbReference type="eggNOG" id="COG0350">
    <property type="taxonomic scope" value="Bacteria"/>
</dbReference>
<evidence type="ECO:0000256" key="9">
    <source>
        <dbReference type="HAMAP-Rule" id="MF_00772"/>
    </source>
</evidence>
<reference evidence="12 13" key="1">
    <citation type="journal article" date="2017" name="Antonie Van Leeuwenhoek">
        <title>Rhizobium rhizosphaerae sp. nov., a novel species isolated from rice rhizosphere.</title>
        <authorList>
            <person name="Zhao J.J."/>
            <person name="Zhang J."/>
            <person name="Zhang R.J."/>
            <person name="Zhang C.W."/>
            <person name="Yin H.Q."/>
            <person name="Zhang X.X."/>
        </authorList>
    </citation>
    <scope>NUCLEOTIDE SEQUENCE [LARGE SCALE GENOMIC DNA]</scope>
    <source>
        <strain evidence="12 13">BSs20135</strain>
    </source>
</reference>
<dbReference type="PANTHER" id="PTHR10815">
    <property type="entry name" value="METHYLATED-DNA--PROTEIN-CYSTEINE METHYLTRANSFERASE"/>
    <property type="match status" value="1"/>
</dbReference>
<feature type="domain" description="Methylguanine DNA methyltransferase ribonuclease-like" evidence="11">
    <location>
        <begin position="9"/>
        <end position="69"/>
    </location>
</feature>
<keyword evidence="5 9" id="KW-0808">Transferase</keyword>
<keyword evidence="4 9" id="KW-0489">Methyltransferase</keyword>
<dbReference type="FunFam" id="1.10.10.10:FF:000214">
    <property type="entry name" value="Methylated-DNA--protein-cysteine methyltransferase"/>
    <property type="match status" value="1"/>
</dbReference>
<dbReference type="RefSeq" id="WP_007619653.1">
    <property type="nucleotide sequence ID" value="NZ_BAEO01000027.1"/>
</dbReference>
<dbReference type="PROSITE" id="PS00374">
    <property type="entry name" value="MGMT"/>
    <property type="match status" value="1"/>
</dbReference>
<evidence type="ECO:0000256" key="7">
    <source>
        <dbReference type="ARBA" id="ARBA00023204"/>
    </source>
</evidence>
<dbReference type="CDD" id="cd06445">
    <property type="entry name" value="ATase"/>
    <property type="match status" value="1"/>
</dbReference>
<keyword evidence="6 9" id="KW-0227">DNA damage</keyword>
<dbReference type="InterPro" id="IPR036217">
    <property type="entry name" value="MethylDNA_cys_MeTrfase_DNAb"/>
</dbReference>
<dbReference type="Gene3D" id="1.10.10.10">
    <property type="entry name" value="Winged helix-like DNA-binding domain superfamily/Winged helix DNA-binding domain"/>
    <property type="match status" value="1"/>
</dbReference>
<dbReference type="InterPro" id="IPR036388">
    <property type="entry name" value="WH-like_DNA-bd_sf"/>
</dbReference>
<comment type="catalytic activity">
    <reaction evidence="8 9">
        <text>a 6-O-methyl-2'-deoxyguanosine in DNA + L-cysteinyl-[protein] = S-methyl-L-cysteinyl-[protein] + a 2'-deoxyguanosine in DNA</text>
        <dbReference type="Rhea" id="RHEA:24000"/>
        <dbReference type="Rhea" id="RHEA-COMP:10131"/>
        <dbReference type="Rhea" id="RHEA-COMP:10132"/>
        <dbReference type="Rhea" id="RHEA-COMP:11367"/>
        <dbReference type="Rhea" id="RHEA-COMP:11368"/>
        <dbReference type="ChEBI" id="CHEBI:29950"/>
        <dbReference type="ChEBI" id="CHEBI:82612"/>
        <dbReference type="ChEBI" id="CHEBI:85445"/>
        <dbReference type="ChEBI" id="CHEBI:85448"/>
        <dbReference type="EC" id="2.1.1.63"/>
    </reaction>
</comment>
<feature type="domain" description="Methylated-DNA-[protein]-cysteine S-methyltransferase DNA binding" evidence="10">
    <location>
        <begin position="74"/>
        <end position="153"/>
    </location>
</feature>
<evidence type="ECO:0000259" key="10">
    <source>
        <dbReference type="Pfam" id="PF01035"/>
    </source>
</evidence>
<feature type="active site" description="Nucleophile; methyl group acceptor" evidence="9">
    <location>
        <position position="125"/>
    </location>
</feature>
<gene>
    <name evidence="12" type="primary">ogt</name>
    <name evidence="12" type="ORF">GARC_2183</name>
</gene>
<dbReference type="STRING" id="493475.GARC_2183"/>
<dbReference type="NCBIfam" id="TIGR00589">
    <property type="entry name" value="ogt"/>
    <property type="match status" value="1"/>
</dbReference>
<dbReference type="InterPro" id="IPR008332">
    <property type="entry name" value="MethylG_MeTrfase_N"/>
</dbReference>
<dbReference type="AlphaFoldDB" id="K6Z6S4"/>
<evidence type="ECO:0000256" key="4">
    <source>
        <dbReference type="ARBA" id="ARBA00022603"/>
    </source>
</evidence>
<keyword evidence="3 9" id="KW-0963">Cytoplasm</keyword>
<evidence type="ECO:0000256" key="6">
    <source>
        <dbReference type="ARBA" id="ARBA00022763"/>
    </source>
</evidence>
<dbReference type="Pfam" id="PF02870">
    <property type="entry name" value="Methyltransf_1N"/>
    <property type="match status" value="1"/>
</dbReference>
<organism evidence="12 13">
    <name type="scientific">Paraglaciecola arctica BSs20135</name>
    <dbReference type="NCBI Taxonomy" id="493475"/>
    <lineage>
        <taxon>Bacteria</taxon>
        <taxon>Pseudomonadati</taxon>
        <taxon>Pseudomonadota</taxon>
        <taxon>Gammaproteobacteria</taxon>
        <taxon>Alteromonadales</taxon>
        <taxon>Alteromonadaceae</taxon>
        <taxon>Paraglaciecola</taxon>
    </lineage>
</organism>
<dbReference type="GO" id="GO:0003908">
    <property type="term" value="F:methylated-DNA-[protein]-cysteine S-methyltransferase activity"/>
    <property type="evidence" value="ECO:0007669"/>
    <property type="project" value="UniProtKB-UniRule"/>
</dbReference>
<comment type="function">
    <text evidence="9">Involved in the cellular defense against the biological effects of O6-methylguanine (O6-MeG) and O4-methylthymine (O4-MeT) in DNA. Repairs the methylated nucleobase in DNA by stoichiometrically transferring the methyl group to a cysteine residue in the enzyme. This is a suicide reaction: the enzyme is irreversibly inactivated.</text>
</comment>
<dbReference type="Gene3D" id="3.30.160.70">
    <property type="entry name" value="Methylated DNA-protein cysteine methyltransferase domain"/>
    <property type="match status" value="1"/>
</dbReference>
<evidence type="ECO:0000256" key="2">
    <source>
        <dbReference type="ARBA" id="ARBA00008711"/>
    </source>
</evidence>
<dbReference type="GO" id="GO:0006307">
    <property type="term" value="P:DNA alkylation repair"/>
    <property type="evidence" value="ECO:0007669"/>
    <property type="project" value="UniProtKB-UniRule"/>
</dbReference>
<dbReference type="SUPFAM" id="SSF46767">
    <property type="entry name" value="Methylated DNA-protein cysteine methyltransferase, C-terminal domain"/>
    <property type="match status" value="1"/>
</dbReference>
<evidence type="ECO:0000259" key="11">
    <source>
        <dbReference type="Pfam" id="PF02870"/>
    </source>
</evidence>
<dbReference type="Proteomes" id="UP000006327">
    <property type="component" value="Unassembled WGS sequence"/>
</dbReference>
<comment type="caution">
    <text evidence="12">The sequence shown here is derived from an EMBL/GenBank/DDBJ whole genome shotgun (WGS) entry which is preliminary data.</text>
</comment>
<evidence type="ECO:0000313" key="13">
    <source>
        <dbReference type="Proteomes" id="UP000006327"/>
    </source>
</evidence>
<evidence type="ECO:0000256" key="3">
    <source>
        <dbReference type="ARBA" id="ARBA00022490"/>
    </source>
</evidence>
<dbReference type="SUPFAM" id="SSF53155">
    <property type="entry name" value="Methylated DNA-protein cysteine methyltransferase domain"/>
    <property type="match status" value="1"/>
</dbReference>
<comment type="catalytic activity">
    <reaction evidence="1 9">
        <text>a 4-O-methyl-thymidine in DNA + L-cysteinyl-[protein] = a thymidine in DNA + S-methyl-L-cysteinyl-[protein]</text>
        <dbReference type="Rhea" id="RHEA:53428"/>
        <dbReference type="Rhea" id="RHEA-COMP:10131"/>
        <dbReference type="Rhea" id="RHEA-COMP:10132"/>
        <dbReference type="Rhea" id="RHEA-COMP:13555"/>
        <dbReference type="Rhea" id="RHEA-COMP:13556"/>
        <dbReference type="ChEBI" id="CHEBI:29950"/>
        <dbReference type="ChEBI" id="CHEBI:82612"/>
        <dbReference type="ChEBI" id="CHEBI:137386"/>
        <dbReference type="ChEBI" id="CHEBI:137387"/>
        <dbReference type="EC" id="2.1.1.63"/>
    </reaction>
</comment>
<evidence type="ECO:0000256" key="5">
    <source>
        <dbReference type="ARBA" id="ARBA00022679"/>
    </source>
</evidence>
<sequence>MIKSNDFVEYLDSKFGTLEVSADQVGITAIRFVDDQVKLPNKSVFTQQAVAQLDEYFAGKRTHFNLSLNPKGTDFQHQVWRQLVTIGYGKTCSYAAIAKAINNPKAVRAVGAANGRNPLTIVVPCHRVIGSNGKLTGYAWGTSIKAGLLELEKSVV</sequence>
<name>K6Z6S4_9ALTE</name>
<dbReference type="EMBL" id="BAEO01000027">
    <property type="protein sequence ID" value="GAC19150.1"/>
    <property type="molecule type" value="Genomic_DNA"/>
</dbReference>
<dbReference type="HAMAP" id="MF_00772">
    <property type="entry name" value="OGT"/>
    <property type="match status" value="1"/>
</dbReference>